<dbReference type="CDD" id="cd16015">
    <property type="entry name" value="LTA_synthase"/>
    <property type="match status" value="1"/>
</dbReference>
<accession>A0ABS4BU87</accession>
<evidence type="ECO:0000256" key="1">
    <source>
        <dbReference type="ARBA" id="ARBA00004651"/>
    </source>
</evidence>
<evidence type="ECO:0000256" key="6">
    <source>
        <dbReference type="SAM" id="Phobius"/>
    </source>
</evidence>
<proteinExistence type="predicted"/>
<dbReference type="Proteomes" id="UP000670776">
    <property type="component" value="Unassembled WGS sequence"/>
</dbReference>
<comment type="caution">
    <text evidence="8">The sequence shown here is derived from an EMBL/GenBank/DDBJ whole genome shotgun (WGS) entry which is preliminary data.</text>
</comment>
<dbReference type="PANTHER" id="PTHR47371">
    <property type="entry name" value="LIPOTEICHOIC ACID SYNTHASE"/>
    <property type="match status" value="1"/>
</dbReference>
<dbReference type="SUPFAM" id="SSF53649">
    <property type="entry name" value="Alkaline phosphatase-like"/>
    <property type="match status" value="1"/>
</dbReference>
<dbReference type="InterPro" id="IPR050448">
    <property type="entry name" value="OpgB/LTA_synthase_biosynth"/>
</dbReference>
<dbReference type="PANTHER" id="PTHR47371:SF3">
    <property type="entry name" value="PHOSPHOGLYCEROL TRANSFERASE I"/>
    <property type="match status" value="1"/>
</dbReference>
<keyword evidence="9" id="KW-1185">Reference proteome</keyword>
<evidence type="ECO:0000313" key="9">
    <source>
        <dbReference type="Proteomes" id="UP000670776"/>
    </source>
</evidence>
<keyword evidence="3 6" id="KW-0812">Transmembrane</keyword>
<reference evidence="8 9" key="1">
    <citation type="submission" date="2021-04" db="EMBL/GenBank/DDBJ databases">
        <title>Mariniflexile gromovii gen. nov., sp. nov., a gliding bacterium isolated from the sea urchin Strongylocentrotus intermedius.</title>
        <authorList>
            <person name="Ko S."/>
            <person name="Le V."/>
            <person name="Ahn C.-Y."/>
            <person name="Oh H.-M."/>
        </authorList>
    </citation>
    <scope>NUCLEOTIDE SEQUENCE [LARGE SCALE GENOMIC DNA]</scope>
    <source>
        <strain evidence="8 9">KCTC 12570</strain>
    </source>
</reference>
<name>A0ABS4BU87_9FLAO</name>
<dbReference type="Gene3D" id="3.40.720.10">
    <property type="entry name" value="Alkaline Phosphatase, subunit A"/>
    <property type="match status" value="1"/>
</dbReference>
<gene>
    <name evidence="8" type="ORF">J8H85_07210</name>
</gene>
<protein>
    <submittedName>
        <fullName evidence="8">Sulfatase-like hydrolase/transferase</fullName>
    </submittedName>
</protein>
<feature type="transmembrane region" description="Helical" evidence="6">
    <location>
        <begin position="140"/>
        <end position="159"/>
    </location>
</feature>
<feature type="domain" description="Sulfatase N-terminal" evidence="7">
    <location>
        <begin position="283"/>
        <end position="566"/>
    </location>
</feature>
<dbReference type="RefSeq" id="WP_209654004.1">
    <property type="nucleotide sequence ID" value="NZ_JAGJCB010000005.1"/>
</dbReference>
<feature type="transmembrane region" description="Helical" evidence="6">
    <location>
        <begin position="42"/>
        <end position="75"/>
    </location>
</feature>
<feature type="transmembrane region" description="Helical" evidence="6">
    <location>
        <begin position="180"/>
        <end position="197"/>
    </location>
</feature>
<keyword evidence="2" id="KW-1003">Cell membrane</keyword>
<evidence type="ECO:0000256" key="2">
    <source>
        <dbReference type="ARBA" id="ARBA00022475"/>
    </source>
</evidence>
<sequence>MWNKIFPKRFELLKVYILIFISLAFILRFCLTFWYFPQIDASVLVLIKTFIIGFCFDVGTVSFFALPYAIYLLIIPKKLYGSIFDRVITYIAYSIGVLIFLFSFFAEITFWEEFERRFNFVAVDYLIYTYEVVKNINESYPIPLLLGSILIVLLIVLFTTKKASVFKKTFNNDTVFKEKIIPSSLIIAIAAIFAFFIKNEDAEQFKNRYNNELAKTGIYSFFAAFRSNELSYTEFYNTIEEDKAFANVKQKLTASNSQFLQPTKKQIYRSITHADSLNPAKRPNVIFICIESLSASYLNSFGSDLNITPTLDSLSNKSLFFTNLYATGTRTVRGMEAITLSIPPTPGRSIVKRDKNQGLFTIGEVFNQQGYERNFFYGGDGYFDNMNTYFGGNGFNIIDRGRGFLLDSDIKTKRTNIDDDEVTFENAWGVCDEDIYNKVLKEADAAHLTETPFFNFVMTTSNHRPFTYPEGKIDIPSGTSREGAIKYTDYAIGNFLKTAKTKPWYNNTVFVIMADHCASSAGRWNLNIDKYRIPAMIFNLENVAPQKIQKLSSQIDMFPTLFGLLNWDYTSNLFGLDILKMKKEDERAFIGNYRNLGLLKDQQLMVLSDQHIVNYYEWETDNDDLIHKDVDPKLLEETISFYQVADYLYHNNGLKLKNSQ</sequence>
<keyword evidence="5 6" id="KW-0472">Membrane</keyword>
<feature type="transmembrane region" description="Helical" evidence="6">
    <location>
        <begin position="87"/>
        <end position="111"/>
    </location>
</feature>
<evidence type="ECO:0000256" key="4">
    <source>
        <dbReference type="ARBA" id="ARBA00022989"/>
    </source>
</evidence>
<dbReference type="InterPro" id="IPR012160">
    <property type="entry name" value="LtaS-like"/>
</dbReference>
<comment type="subcellular location">
    <subcellularLocation>
        <location evidence="1">Cell membrane</location>
        <topology evidence="1">Multi-pass membrane protein</topology>
    </subcellularLocation>
</comment>
<keyword evidence="4 6" id="KW-1133">Transmembrane helix</keyword>
<evidence type="ECO:0000256" key="5">
    <source>
        <dbReference type="ARBA" id="ARBA00023136"/>
    </source>
</evidence>
<dbReference type="InterPro" id="IPR000917">
    <property type="entry name" value="Sulfatase_N"/>
</dbReference>
<dbReference type="Gene3D" id="3.30.1120.80">
    <property type="match status" value="1"/>
</dbReference>
<evidence type="ECO:0000256" key="3">
    <source>
        <dbReference type="ARBA" id="ARBA00022692"/>
    </source>
</evidence>
<evidence type="ECO:0000313" key="8">
    <source>
        <dbReference type="EMBL" id="MBP0903612.1"/>
    </source>
</evidence>
<dbReference type="Pfam" id="PF00884">
    <property type="entry name" value="Sulfatase"/>
    <property type="match status" value="1"/>
</dbReference>
<dbReference type="InterPro" id="IPR017850">
    <property type="entry name" value="Alkaline_phosphatase_core_sf"/>
</dbReference>
<dbReference type="PIRSF" id="PIRSF005091">
    <property type="entry name" value="Mmb_sulf_HI1246"/>
    <property type="match status" value="1"/>
</dbReference>
<dbReference type="EMBL" id="JAGJCB010000005">
    <property type="protein sequence ID" value="MBP0903612.1"/>
    <property type="molecule type" value="Genomic_DNA"/>
</dbReference>
<organism evidence="8 9">
    <name type="scientific">Mariniflexile gromovii</name>
    <dbReference type="NCBI Taxonomy" id="362523"/>
    <lineage>
        <taxon>Bacteria</taxon>
        <taxon>Pseudomonadati</taxon>
        <taxon>Bacteroidota</taxon>
        <taxon>Flavobacteriia</taxon>
        <taxon>Flavobacteriales</taxon>
        <taxon>Flavobacteriaceae</taxon>
        <taxon>Mariniflexile</taxon>
    </lineage>
</organism>
<evidence type="ECO:0000259" key="7">
    <source>
        <dbReference type="Pfam" id="PF00884"/>
    </source>
</evidence>
<feature type="transmembrane region" description="Helical" evidence="6">
    <location>
        <begin position="12"/>
        <end position="36"/>
    </location>
</feature>